<feature type="non-terminal residue" evidence="2">
    <location>
        <position position="55"/>
    </location>
</feature>
<accession>A0A382MUR9</accession>
<evidence type="ECO:0000313" key="2">
    <source>
        <dbReference type="EMBL" id="SVC51081.1"/>
    </source>
</evidence>
<evidence type="ECO:0008006" key="3">
    <source>
        <dbReference type="Google" id="ProtNLM"/>
    </source>
</evidence>
<dbReference type="EMBL" id="UINC01095193">
    <property type="protein sequence ID" value="SVC51081.1"/>
    <property type="molecule type" value="Genomic_DNA"/>
</dbReference>
<proteinExistence type="predicted"/>
<dbReference type="AlphaFoldDB" id="A0A382MUR9"/>
<organism evidence="2">
    <name type="scientific">marine metagenome</name>
    <dbReference type="NCBI Taxonomy" id="408172"/>
    <lineage>
        <taxon>unclassified sequences</taxon>
        <taxon>metagenomes</taxon>
        <taxon>ecological metagenomes</taxon>
    </lineage>
</organism>
<name>A0A382MUR9_9ZZZZ</name>
<protein>
    <recommendedName>
        <fullName evidence="3">ABC transporter domain-containing protein</fullName>
    </recommendedName>
</protein>
<dbReference type="Gene3D" id="3.40.50.300">
    <property type="entry name" value="P-loop containing nucleotide triphosphate hydrolases"/>
    <property type="match status" value="1"/>
</dbReference>
<dbReference type="SUPFAM" id="SSF52540">
    <property type="entry name" value="P-loop containing nucleoside triphosphate hydrolases"/>
    <property type="match status" value="1"/>
</dbReference>
<gene>
    <name evidence="2" type="ORF">METZ01_LOCUS303935</name>
</gene>
<reference evidence="2" key="1">
    <citation type="submission" date="2018-05" db="EMBL/GenBank/DDBJ databases">
        <authorList>
            <person name="Lanie J.A."/>
            <person name="Ng W.-L."/>
            <person name="Kazmierczak K.M."/>
            <person name="Andrzejewski T.M."/>
            <person name="Davidsen T.M."/>
            <person name="Wayne K.J."/>
            <person name="Tettelin H."/>
            <person name="Glass J.I."/>
            <person name="Rusch D."/>
            <person name="Podicherti R."/>
            <person name="Tsui H.-C.T."/>
            <person name="Winkler M.E."/>
        </authorList>
    </citation>
    <scope>NUCLEOTIDE SEQUENCE</scope>
</reference>
<evidence type="ECO:0000256" key="1">
    <source>
        <dbReference type="SAM" id="MobiDB-lite"/>
    </source>
</evidence>
<dbReference type="InterPro" id="IPR027417">
    <property type="entry name" value="P-loop_NTPase"/>
</dbReference>
<sequence>MTEEQSLLAHSPQSAPEGDAFSADGVSRRFGDVKALNKVDFTLRPGEIHALVGEN</sequence>
<feature type="region of interest" description="Disordered" evidence="1">
    <location>
        <begin position="1"/>
        <end position="24"/>
    </location>
</feature>